<dbReference type="InterPro" id="IPR040570">
    <property type="entry name" value="LAL_C2"/>
</dbReference>
<keyword evidence="7" id="KW-1185">Reference proteome</keyword>
<dbReference type="PROSITE" id="PS50975">
    <property type="entry name" value="ATP_GRASP"/>
    <property type="match status" value="1"/>
</dbReference>
<evidence type="ECO:0000313" key="7">
    <source>
        <dbReference type="Proteomes" id="UP000605992"/>
    </source>
</evidence>
<evidence type="ECO:0000259" key="5">
    <source>
        <dbReference type="PROSITE" id="PS50975"/>
    </source>
</evidence>
<evidence type="ECO:0000256" key="2">
    <source>
        <dbReference type="ARBA" id="ARBA00022741"/>
    </source>
</evidence>
<evidence type="ECO:0000256" key="1">
    <source>
        <dbReference type="ARBA" id="ARBA00022598"/>
    </source>
</evidence>
<dbReference type="InterPro" id="IPR011761">
    <property type="entry name" value="ATP-grasp"/>
</dbReference>
<protein>
    <recommendedName>
        <fullName evidence="5">ATP-grasp domain-containing protein</fullName>
    </recommendedName>
</protein>
<dbReference type="PANTHER" id="PTHR43585">
    <property type="entry name" value="FUMIPYRROLE BIOSYNTHESIS PROTEIN C"/>
    <property type="match status" value="1"/>
</dbReference>
<name>A0A8J3XU15_9ACTN</name>
<keyword evidence="3 4" id="KW-0067">ATP-binding</keyword>
<dbReference type="InterPro" id="IPR052032">
    <property type="entry name" value="ATP-dep_AA_Ligase"/>
</dbReference>
<dbReference type="RefSeq" id="WP_203943054.1">
    <property type="nucleotide sequence ID" value="NZ_BOOR01000007.1"/>
</dbReference>
<dbReference type="Gene3D" id="3.40.50.20">
    <property type="match status" value="1"/>
</dbReference>
<dbReference type="InterPro" id="IPR013815">
    <property type="entry name" value="ATP_grasp_subdomain_1"/>
</dbReference>
<dbReference type="Gene3D" id="3.30.1490.20">
    <property type="entry name" value="ATP-grasp fold, A domain"/>
    <property type="match status" value="1"/>
</dbReference>
<dbReference type="EMBL" id="BOOR01000007">
    <property type="protein sequence ID" value="GII52759.1"/>
    <property type="molecule type" value="Genomic_DNA"/>
</dbReference>
<feature type="domain" description="ATP-grasp" evidence="5">
    <location>
        <begin position="127"/>
        <end position="323"/>
    </location>
</feature>
<evidence type="ECO:0000256" key="3">
    <source>
        <dbReference type="ARBA" id="ARBA00022840"/>
    </source>
</evidence>
<sequence>MDLSVPPAGNAGHALDSCGDVVLVDPAMTGRGFKNACARRGLRVIALYTLTPDFLSSVDPFYESGDALTFYLSSVEAARDALPRPVRAVIPTTEPSVLVGDQLGAALDLPGNPVETSGARRDKTAMRRHATAHGLRVPAFEVVGADGFAAAAERIGYPAILKPATGAGSHGVTVLPDASALVAATQRLDAFDLFGNRLENWTIEQYVRGRELAVNTFSVDGRHRVLDIWEYRQPSSADYDQPYWDVVQVPRADPDWARAAEFVVDVLDAFRVQLGPGHTEIKVDAAGPCLIEMATRLPGAHMVDQWAAHSAIRPYDDTLAVFLGEDPGLLDRDLAFDAALGICCIRNDDRPGTLRSIRGLDEVKRIPGVGDVYTDLVPGDFVPLTRDLGSLVAFVLVSGPDLEAVDRLLSQVRSTVRLELM</sequence>
<reference evidence="6" key="1">
    <citation type="submission" date="2021-01" db="EMBL/GenBank/DDBJ databases">
        <title>Whole genome shotgun sequence of Planotetraspora thailandica NBRC 104271.</title>
        <authorList>
            <person name="Komaki H."/>
            <person name="Tamura T."/>
        </authorList>
    </citation>
    <scope>NUCLEOTIDE SEQUENCE</scope>
    <source>
        <strain evidence="6">NBRC 104271</strain>
    </source>
</reference>
<dbReference type="PANTHER" id="PTHR43585:SF2">
    <property type="entry name" value="ATP-GRASP ENZYME FSQD"/>
    <property type="match status" value="1"/>
</dbReference>
<dbReference type="GO" id="GO:0046872">
    <property type="term" value="F:metal ion binding"/>
    <property type="evidence" value="ECO:0007669"/>
    <property type="project" value="InterPro"/>
</dbReference>
<dbReference type="GO" id="GO:0005524">
    <property type="term" value="F:ATP binding"/>
    <property type="evidence" value="ECO:0007669"/>
    <property type="project" value="UniProtKB-UniRule"/>
</dbReference>
<keyword evidence="1" id="KW-0436">Ligase</keyword>
<dbReference type="Pfam" id="PF13535">
    <property type="entry name" value="ATP-grasp_4"/>
    <property type="match status" value="1"/>
</dbReference>
<gene>
    <name evidence="6" type="ORF">Pth03_11480</name>
</gene>
<dbReference type="Gene3D" id="3.30.470.20">
    <property type="entry name" value="ATP-grasp fold, B domain"/>
    <property type="match status" value="1"/>
</dbReference>
<dbReference type="Pfam" id="PF18603">
    <property type="entry name" value="LAL_C2"/>
    <property type="match status" value="1"/>
</dbReference>
<dbReference type="Proteomes" id="UP000605992">
    <property type="component" value="Unassembled WGS sequence"/>
</dbReference>
<evidence type="ECO:0000313" key="6">
    <source>
        <dbReference type="EMBL" id="GII52759.1"/>
    </source>
</evidence>
<dbReference type="AlphaFoldDB" id="A0A8J3XU15"/>
<dbReference type="SUPFAM" id="SSF56059">
    <property type="entry name" value="Glutathione synthetase ATP-binding domain-like"/>
    <property type="match status" value="1"/>
</dbReference>
<dbReference type="GO" id="GO:0016874">
    <property type="term" value="F:ligase activity"/>
    <property type="evidence" value="ECO:0007669"/>
    <property type="project" value="UniProtKB-KW"/>
</dbReference>
<evidence type="ECO:0000256" key="4">
    <source>
        <dbReference type="PROSITE-ProRule" id="PRU00409"/>
    </source>
</evidence>
<accession>A0A8J3XU15</accession>
<comment type="caution">
    <text evidence="6">The sequence shown here is derived from an EMBL/GenBank/DDBJ whole genome shotgun (WGS) entry which is preliminary data.</text>
</comment>
<organism evidence="6 7">
    <name type="scientific">Planotetraspora thailandica</name>
    <dbReference type="NCBI Taxonomy" id="487172"/>
    <lineage>
        <taxon>Bacteria</taxon>
        <taxon>Bacillati</taxon>
        <taxon>Actinomycetota</taxon>
        <taxon>Actinomycetes</taxon>
        <taxon>Streptosporangiales</taxon>
        <taxon>Streptosporangiaceae</taxon>
        <taxon>Planotetraspora</taxon>
    </lineage>
</organism>
<keyword evidence="2 4" id="KW-0547">Nucleotide-binding</keyword>
<proteinExistence type="predicted"/>